<organism evidence="5 6">
    <name type="scientific">Cylindrodendrum hubeiense</name>
    <dbReference type="NCBI Taxonomy" id="595255"/>
    <lineage>
        <taxon>Eukaryota</taxon>
        <taxon>Fungi</taxon>
        <taxon>Dikarya</taxon>
        <taxon>Ascomycota</taxon>
        <taxon>Pezizomycotina</taxon>
        <taxon>Sordariomycetes</taxon>
        <taxon>Hypocreomycetidae</taxon>
        <taxon>Hypocreales</taxon>
        <taxon>Nectriaceae</taxon>
        <taxon>Cylindrodendrum</taxon>
    </lineage>
</organism>
<dbReference type="GO" id="GO:0008270">
    <property type="term" value="F:zinc ion binding"/>
    <property type="evidence" value="ECO:0007669"/>
    <property type="project" value="InterPro"/>
</dbReference>
<protein>
    <recommendedName>
        <fullName evidence="4">Zn(2)-C6 fungal-type domain-containing protein</fullName>
    </recommendedName>
</protein>
<dbReference type="OrthoDB" id="5069391at2759"/>
<dbReference type="AlphaFoldDB" id="A0A9P5HHI3"/>
<accession>A0A9P5HHI3</accession>
<keyword evidence="6" id="KW-1185">Reference proteome</keyword>
<evidence type="ECO:0000256" key="2">
    <source>
        <dbReference type="ARBA" id="ARBA00023242"/>
    </source>
</evidence>
<sequence>MERNLPRAERQNDRGACWTCLERNWPCDGALPRCKICSHSGVRCRGYGVRMQWPTGVANLKARSRWRQTRAGSSSTSPSPLQVDRCTSAPQGSMSALGLPAEDSFFMQHFVQNVARIALAVDYDGNGYRSLLPMAMQEPALMGAAMAVAASHYSRWQHTSDLTSRKYLRAAAKALRSICRLESMERTLRRN</sequence>
<comment type="subcellular location">
    <subcellularLocation>
        <location evidence="1">Nucleus</location>
    </subcellularLocation>
</comment>
<dbReference type="PANTHER" id="PTHR37534:SF7">
    <property type="entry name" value="TRANSCRIPTIONAL ACTIVATOR PROTEIN UGA3"/>
    <property type="match status" value="1"/>
</dbReference>
<feature type="compositionally biased region" description="Polar residues" evidence="3">
    <location>
        <begin position="70"/>
        <end position="80"/>
    </location>
</feature>
<dbReference type="InterPro" id="IPR036864">
    <property type="entry name" value="Zn2-C6_fun-type_DNA-bd_sf"/>
</dbReference>
<dbReference type="Pfam" id="PF00172">
    <property type="entry name" value="Zn_clus"/>
    <property type="match status" value="1"/>
</dbReference>
<feature type="region of interest" description="Disordered" evidence="3">
    <location>
        <begin position="64"/>
        <end position="84"/>
    </location>
</feature>
<dbReference type="GO" id="GO:0000981">
    <property type="term" value="F:DNA-binding transcription factor activity, RNA polymerase II-specific"/>
    <property type="evidence" value="ECO:0007669"/>
    <property type="project" value="InterPro"/>
</dbReference>
<dbReference type="Proteomes" id="UP000722485">
    <property type="component" value="Unassembled WGS sequence"/>
</dbReference>
<feature type="domain" description="Zn(2)-C6 fungal-type" evidence="4">
    <location>
        <begin position="16"/>
        <end position="52"/>
    </location>
</feature>
<dbReference type="GO" id="GO:0005634">
    <property type="term" value="C:nucleus"/>
    <property type="evidence" value="ECO:0007669"/>
    <property type="project" value="UniProtKB-SubCell"/>
</dbReference>
<dbReference type="GO" id="GO:0000976">
    <property type="term" value="F:transcription cis-regulatory region binding"/>
    <property type="evidence" value="ECO:0007669"/>
    <property type="project" value="TreeGrafter"/>
</dbReference>
<name>A0A9P5HHI3_9HYPO</name>
<dbReference type="GO" id="GO:0045944">
    <property type="term" value="P:positive regulation of transcription by RNA polymerase II"/>
    <property type="evidence" value="ECO:0007669"/>
    <property type="project" value="TreeGrafter"/>
</dbReference>
<evidence type="ECO:0000313" key="5">
    <source>
        <dbReference type="EMBL" id="KAF7558185.1"/>
    </source>
</evidence>
<evidence type="ECO:0000256" key="1">
    <source>
        <dbReference type="ARBA" id="ARBA00004123"/>
    </source>
</evidence>
<reference evidence="5" key="1">
    <citation type="submission" date="2020-03" db="EMBL/GenBank/DDBJ databases">
        <title>Draft Genome Sequence of Cylindrodendrum hubeiense.</title>
        <authorList>
            <person name="Buettner E."/>
            <person name="Kellner H."/>
        </authorList>
    </citation>
    <scope>NUCLEOTIDE SEQUENCE</scope>
    <source>
        <strain evidence="5">IHI 201604</strain>
    </source>
</reference>
<dbReference type="InterPro" id="IPR021858">
    <property type="entry name" value="Fun_TF"/>
</dbReference>
<comment type="caution">
    <text evidence="5">The sequence shown here is derived from an EMBL/GenBank/DDBJ whole genome shotgun (WGS) entry which is preliminary data.</text>
</comment>
<evidence type="ECO:0000259" key="4">
    <source>
        <dbReference type="Pfam" id="PF00172"/>
    </source>
</evidence>
<dbReference type="Pfam" id="PF11951">
    <property type="entry name" value="Fungal_trans_2"/>
    <property type="match status" value="1"/>
</dbReference>
<dbReference type="EMBL" id="JAANBB010000001">
    <property type="protein sequence ID" value="KAF7558185.1"/>
    <property type="molecule type" value="Genomic_DNA"/>
</dbReference>
<evidence type="ECO:0000313" key="6">
    <source>
        <dbReference type="Proteomes" id="UP000722485"/>
    </source>
</evidence>
<evidence type="ECO:0000256" key="3">
    <source>
        <dbReference type="SAM" id="MobiDB-lite"/>
    </source>
</evidence>
<dbReference type="InterPro" id="IPR001138">
    <property type="entry name" value="Zn2Cys6_DnaBD"/>
</dbReference>
<gene>
    <name evidence="5" type="ORF">G7Z17_g126</name>
</gene>
<dbReference type="SUPFAM" id="SSF57701">
    <property type="entry name" value="Zn2/Cys6 DNA-binding domain"/>
    <property type="match status" value="1"/>
</dbReference>
<proteinExistence type="predicted"/>
<dbReference type="PANTHER" id="PTHR37534">
    <property type="entry name" value="TRANSCRIPTIONAL ACTIVATOR PROTEIN UGA3"/>
    <property type="match status" value="1"/>
</dbReference>
<keyword evidence="2" id="KW-0539">Nucleus</keyword>